<proteinExistence type="predicted"/>
<keyword evidence="3" id="KW-1185">Reference proteome</keyword>
<evidence type="ECO:0000313" key="2">
    <source>
        <dbReference type="EMBL" id="KAJ1135437.1"/>
    </source>
</evidence>
<name>A0AAV7Q8D8_PLEWA</name>
<protein>
    <submittedName>
        <fullName evidence="2">Uncharacterized protein</fullName>
    </submittedName>
</protein>
<dbReference type="Proteomes" id="UP001066276">
    <property type="component" value="Chromosome 6"/>
</dbReference>
<evidence type="ECO:0000256" key="1">
    <source>
        <dbReference type="SAM" id="MobiDB-lite"/>
    </source>
</evidence>
<dbReference type="AlphaFoldDB" id="A0AAV7Q8D8"/>
<feature type="compositionally biased region" description="Basic and acidic residues" evidence="1">
    <location>
        <begin position="158"/>
        <end position="172"/>
    </location>
</feature>
<reference evidence="2" key="1">
    <citation type="journal article" date="2022" name="bioRxiv">
        <title>Sequencing and chromosome-scale assembly of the giantPleurodeles waltlgenome.</title>
        <authorList>
            <person name="Brown T."/>
            <person name="Elewa A."/>
            <person name="Iarovenko S."/>
            <person name="Subramanian E."/>
            <person name="Araus A.J."/>
            <person name="Petzold A."/>
            <person name="Susuki M."/>
            <person name="Suzuki K.-i.T."/>
            <person name="Hayashi T."/>
            <person name="Toyoda A."/>
            <person name="Oliveira C."/>
            <person name="Osipova E."/>
            <person name="Leigh N.D."/>
            <person name="Simon A."/>
            <person name="Yun M.H."/>
        </authorList>
    </citation>
    <scope>NUCLEOTIDE SEQUENCE</scope>
    <source>
        <strain evidence="2">20211129_DDA</strain>
        <tissue evidence="2">Liver</tissue>
    </source>
</reference>
<feature type="region of interest" description="Disordered" evidence="1">
    <location>
        <begin position="1"/>
        <end position="172"/>
    </location>
</feature>
<accession>A0AAV7Q8D8</accession>
<gene>
    <name evidence="2" type="ORF">NDU88_001877</name>
</gene>
<organism evidence="2 3">
    <name type="scientific">Pleurodeles waltl</name>
    <name type="common">Iberian ribbed newt</name>
    <dbReference type="NCBI Taxonomy" id="8319"/>
    <lineage>
        <taxon>Eukaryota</taxon>
        <taxon>Metazoa</taxon>
        <taxon>Chordata</taxon>
        <taxon>Craniata</taxon>
        <taxon>Vertebrata</taxon>
        <taxon>Euteleostomi</taxon>
        <taxon>Amphibia</taxon>
        <taxon>Batrachia</taxon>
        <taxon>Caudata</taxon>
        <taxon>Salamandroidea</taxon>
        <taxon>Salamandridae</taxon>
        <taxon>Pleurodelinae</taxon>
        <taxon>Pleurodeles</taxon>
    </lineage>
</organism>
<feature type="compositionally biased region" description="Polar residues" evidence="1">
    <location>
        <begin position="37"/>
        <end position="57"/>
    </location>
</feature>
<dbReference type="EMBL" id="JANPWB010000010">
    <property type="protein sequence ID" value="KAJ1135437.1"/>
    <property type="molecule type" value="Genomic_DNA"/>
</dbReference>
<comment type="caution">
    <text evidence="2">The sequence shown here is derived from an EMBL/GenBank/DDBJ whole genome shotgun (WGS) entry which is preliminary data.</text>
</comment>
<sequence length="172" mass="17731">MRGQCLGVSGQSTEGPVSISEALRGPRDQNKADSGMGNESSEANQTLHGFCRHSSTGHWVGCKALPGGVEPGPRRRPAANGAHGDSAAGGWISAGPSLGTQQRETGKQRAPEQAPKPWHTRCSGQDPTGDGGSGSQGEAEAPLHRRLARGSTRGTASRGDEGEGHCETELES</sequence>
<evidence type="ECO:0000313" key="3">
    <source>
        <dbReference type="Proteomes" id="UP001066276"/>
    </source>
</evidence>